<evidence type="ECO:0000256" key="8">
    <source>
        <dbReference type="SAM" id="MobiDB-lite"/>
    </source>
</evidence>
<keyword evidence="7" id="KW-1015">Disulfide bond</keyword>
<keyword evidence="4" id="KW-0165">Cleavage on pair of basic residues</keyword>
<dbReference type="GO" id="GO:0007193">
    <property type="term" value="P:adenylate cyclase-inhibiting G protein-coupled receptor signaling pathway"/>
    <property type="evidence" value="ECO:0007669"/>
    <property type="project" value="TreeGrafter"/>
</dbReference>
<reference evidence="10" key="1">
    <citation type="journal article" date="2016" name="Gen. Comp. Endocrinol.">
        <title>Identification of three somatostatin genes in lampreys.</title>
        <authorList>
            <person name="Tostivint H."/>
            <person name="Dettai A."/>
            <person name="Quan F.B."/>
            <person name="Ravi V."/>
            <person name="Tay B.H."/>
            <person name="Rodicio M.C."/>
            <person name="Mazan S."/>
            <person name="Venkatesh B."/>
            <person name="Kenigfest N.B."/>
        </authorList>
    </citation>
    <scope>NUCLEOTIDE SEQUENCE</scope>
</reference>
<dbReference type="EMBL" id="KU522234">
    <property type="protein sequence ID" value="AOF40598.1"/>
    <property type="molecule type" value="mRNA"/>
</dbReference>
<evidence type="ECO:0000256" key="7">
    <source>
        <dbReference type="ARBA" id="ARBA00023157"/>
    </source>
</evidence>
<dbReference type="PANTHER" id="PTHR10558:SF1">
    <property type="entry name" value="CORTISTATIN"/>
    <property type="match status" value="1"/>
</dbReference>
<dbReference type="GO" id="GO:0030334">
    <property type="term" value="P:regulation of cell migration"/>
    <property type="evidence" value="ECO:0007669"/>
    <property type="project" value="TreeGrafter"/>
</dbReference>
<dbReference type="AlphaFoldDB" id="A0A1B3IK58"/>
<feature type="region of interest" description="Disordered" evidence="8">
    <location>
        <begin position="1"/>
        <end position="21"/>
    </location>
</feature>
<feature type="compositionally biased region" description="Low complexity" evidence="8">
    <location>
        <begin position="7"/>
        <end position="21"/>
    </location>
</feature>
<gene>
    <name evidence="10" type="primary">sst-a</name>
</gene>
<protein>
    <submittedName>
        <fullName evidence="10">Somatostatin-a</fullName>
    </submittedName>
</protein>
<sequence length="149" mass="15834">MKISRATTSTTSTFSSTLSTSSTTSSCRAVRLLFLLSVLSVVLGSVTADVRPLHARMALERVMDGLGMENLDQDQKLFLVRLLAAIDSSADETNELNHSEDGSLPEALVARALRAAAAPGAAGGAQLPLGNRERKAGCKNFFWKTFSSC</sequence>
<feature type="domain" description="Somatostatin/Cortistatin C-terminal" evidence="9">
    <location>
        <begin position="132"/>
        <end position="149"/>
    </location>
</feature>
<proteinExistence type="evidence at transcript level"/>
<keyword evidence="3" id="KW-0964">Secreted</keyword>
<name>A0A1B3IK58_LETCA</name>
<comment type="similarity">
    <text evidence="2">Belongs to the somatostatin family.</text>
</comment>
<comment type="subcellular location">
    <subcellularLocation>
        <location evidence="1">Secreted</location>
    </subcellularLocation>
</comment>
<dbReference type="GO" id="GO:0005184">
    <property type="term" value="F:neuropeptide hormone activity"/>
    <property type="evidence" value="ECO:0007669"/>
    <property type="project" value="TreeGrafter"/>
</dbReference>
<keyword evidence="6" id="KW-0732">Signal</keyword>
<dbReference type="GO" id="GO:0001664">
    <property type="term" value="F:G protein-coupled receptor binding"/>
    <property type="evidence" value="ECO:0007669"/>
    <property type="project" value="TreeGrafter"/>
</dbReference>
<dbReference type="PANTHER" id="PTHR10558">
    <property type="entry name" value="SOMATOSTATIN"/>
    <property type="match status" value="1"/>
</dbReference>
<evidence type="ECO:0000256" key="3">
    <source>
        <dbReference type="ARBA" id="ARBA00022525"/>
    </source>
</evidence>
<evidence type="ECO:0000256" key="2">
    <source>
        <dbReference type="ARBA" id="ARBA00008327"/>
    </source>
</evidence>
<dbReference type="InterPro" id="IPR018142">
    <property type="entry name" value="Somatostatin/Cortistatin_C"/>
</dbReference>
<accession>A0A1B3IK58</accession>
<dbReference type="InterPro" id="IPR004250">
    <property type="entry name" value="Somatostatin"/>
</dbReference>
<dbReference type="Pfam" id="PF03002">
    <property type="entry name" value="Somatostatin"/>
    <property type="match status" value="1"/>
</dbReference>
<keyword evidence="5" id="KW-0372">Hormone</keyword>
<evidence type="ECO:0000256" key="6">
    <source>
        <dbReference type="ARBA" id="ARBA00022729"/>
    </source>
</evidence>
<evidence type="ECO:0000256" key="1">
    <source>
        <dbReference type="ARBA" id="ARBA00004613"/>
    </source>
</evidence>
<dbReference type="GO" id="GO:0005615">
    <property type="term" value="C:extracellular space"/>
    <property type="evidence" value="ECO:0007669"/>
    <property type="project" value="TreeGrafter"/>
</dbReference>
<organism evidence="10">
    <name type="scientific">Lethenteron camtschaticum</name>
    <name type="common">Japanese lamprey</name>
    <name type="synonym">Lampetra japonica</name>
    <dbReference type="NCBI Taxonomy" id="980415"/>
    <lineage>
        <taxon>Eukaryota</taxon>
        <taxon>Metazoa</taxon>
        <taxon>Chordata</taxon>
        <taxon>Craniata</taxon>
        <taxon>Vertebrata</taxon>
        <taxon>Cyclostomata</taxon>
        <taxon>Hyperoartia</taxon>
        <taxon>Petromyzontiformes</taxon>
        <taxon>Petromyzontidae</taxon>
        <taxon>Lethenteron</taxon>
    </lineage>
</organism>
<evidence type="ECO:0000256" key="4">
    <source>
        <dbReference type="ARBA" id="ARBA00022685"/>
    </source>
</evidence>
<dbReference type="PROSITE" id="PS51257">
    <property type="entry name" value="PROKAR_LIPOPROTEIN"/>
    <property type="match status" value="1"/>
</dbReference>
<evidence type="ECO:0000313" key="10">
    <source>
        <dbReference type="EMBL" id="AOF40598.1"/>
    </source>
</evidence>
<evidence type="ECO:0000259" key="9">
    <source>
        <dbReference type="Pfam" id="PF03002"/>
    </source>
</evidence>
<evidence type="ECO:0000256" key="5">
    <source>
        <dbReference type="ARBA" id="ARBA00022702"/>
    </source>
</evidence>